<name>A0A645BII4_9ZZZZ</name>
<dbReference type="EMBL" id="VSSQ01020381">
    <property type="protein sequence ID" value="MPM65195.1"/>
    <property type="molecule type" value="Genomic_DNA"/>
</dbReference>
<sequence length="109" mass="11830">MAEYSRMLVITAVLTLFTRCGLRGFVQDFRMPTRLLGRQGVNALCPRDDWRALAGLEPALPRGTPLTLPAELRAHEGGGCAALVILPVRPLSRPAAVRRAVLVGLTRCP</sequence>
<evidence type="ECO:0000313" key="1">
    <source>
        <dbReference type="EMBL" id="MPM65195.1"/>
    </source>
</evidence>
<reference evidence="1" key="1">
    <citation type="submission" date="2019-08" db="EMBL/GenBank/DDBJ databases">
        <authorList>
            <person name="Kucharzyk K."/>
            <person name="Murdoch R.W."/>
            <person name="Higgins S."/>
            <person name="Loffler F."/>
        </authorList>
    </citation>
    <scope>NUCLEOTIDE SEQUENCE</scope>
</reference>
<gene>
    <name evidence="1" type="ORF">SDC9_112088</name>
</gene>
<proteinExistence type="predicted"/>
<organism evidence="1">
    <name type="scientific">bioreactor metagenome</name>
    <dbReference type="NCBI Taxonomy" id="1076179"/>
    <lineage>
        <taxon>unclassified sequences</taxon>
        <taxon>metagenomes</taxon>
        <taxon>ecological metagenomes</taxon>
    </lineage>
</organism>
<protein>
    <submittedName>
        <fullName evidence="1">Uncharacterized protein</fullName>
    </submittedName>
</protein>
<dbReference type="AlphaFoldDB" id="A0A645BII4"/>
<comment type="caution">
    <text evidence="1">The sequence shown here is derived from an EMBL/GenBank/DDBJ whole genome shotgun (WGS) entry which is preliminary data.</text>
</comment>
<accession>A0A645BII4</accession>